<dbReference type="EMBL" id="JADBEM010000001">
    <property type="protein sequence ID" value="MBE1605158.1"/>
    <property type="molecule type" value="Genomic_DNA"/>
</dbReference>
<name>A0A927MUN8_9ACTN</name>
<dbReference type="RefSeq" id="WP_192749542.1">
    <property type="nucleotide sequence ID" value="NZ_BAABJL010000133.1"/>
</dbReference>
<evidence type="ECO:0000256" key="2">
    <source>
        <dbReference type="ARBA" id="ARBA00022763"/>
    </source>
</evidence>
<evidence type="ECO:0000256" key="3">
    <source>
        <dbReference type="ARBA" id="ARBA00025589"/>
    </source>
</evidence>
<organism evidence="5 6">
    <name type="scientific">Actinopolymorpha pittospori</name>
    <dbReference type="NCBI Taxonomy" id="648752"/>
    <lineage>
        <taxon>Bacteria</taxon>
        <taxon>Bacillati</taxon>
        <taxon>Actinomycetota</taxon>
        <taxon>Actinomycetes</taxon>
        <taxon>Propionibacteriales</taxon>
        <taxon>Actinopolymorphaceae</taxon>
        <taxon>Actinopolymorpha</taxon>
    </lineage>
</organism>
<comment type="similarity">
    <text evidence="1">Belongs to the DNA polymerase type-Y family.</text>
</comment>
<feature type="domain" description="UmuC" evidence="4">
    <location>
        <begin position="30"/>
        <end position="98"/>
    </location>
</feature>
<proteinExistence type="inferred from homology"/>
<comment type="function">
    <text evidence="3">Poorly processive, error-prone DNA polymerase involved in untargeted mutagenesis. Copies undamaged DNA at stalled replication forks, which arise in vivo from mismatched or misaligned primer ends. These misaligned primers can be extended by PolIV. Exhibits no 3'-5' exonuclease (proofreading) activity. May be involved in translesional synthesis, in conjunction with the beta clamp from PolIII.</text>
</comment>
<dbReference type="InterPro" id="IPR043502">
    <property type="entry name" value="DNA/RNA_pol_sf"/>
</dbReference>
<evidence type="ECO:0000313" key="6">
    <source>
        <dbReference type="Proteomes" id="UP000638648"/>
    </source>
</evidence>
<dbReference type="PROSITE" id="PS50173">
    <property type="entry name" value="UMUC"/>
    <property type="match status" value="1"/>
</dbReference>
<sequence>MSAVRTAVVWCPDWPVIAAGRDAGCPPDAPVAVLDRGRVFACSQAARQHGVRRGLRIREAQSRCPDLVVLTYDPAIDARAFEPVVVAVEVLAPGVEIIRPGMCALAVRGPSRYFGGEQAFAHALRAHLAEAGFDSVIGIADGPFAAEQAARLAEQAGEADLAFPAGESARCLAPLSIDTLDRPDLVDLLRRLGIRTLGAFAALPARNVLGRFGNDGVAAHRLAAGRDPRTLATRRPPPELATEVTFEPPVDRVDHVAFAIRGASDQLVAGLAERDLVCTCLRVEVETERDEPGSRQWRHPRWFNAPDVVDRVRWQLQGTRTSTGGPAQELTSGVVRIRLVPDEVAPTGAYQDGLWGDQAPDERIHRAFTRVQSMLGHEGVVTAVLSGGRAATERVTWVPWGDELTPTRPTEPPWTGHLPPPAPSTVLSSPEPVDVLDPTGQVVDVGGRGEMSGECRVLTRPNADSGAATLPIVGWAGPWPVDERWWDPQAARHYSRFQVACADGSAFVLLHENGRWWIEACYD</sequence>
<dbReference type="Gene3D" id="3.40.1170.60">
    <property type="match status" value="1"/>
</dbReference>
<dbReference type="Proteomes" id="UP000638648">
    <property type="component" value="Unassembled WGS sequence"/>
</dbReference>
<dbReference type="InterPro" id="IPR050356">
    <property type="entry name" value="SulA_CellDiv_inhibitor"/>
</dbReference>
<reference evidence="5" key="1">
    <citation type="submission" date="2020-10" db="EMBL/GenBank/DDBJ databases">
        <title>Sequencing the genomes of 1000 actinobacteria strains.</title>
        <authorList>
            <person name="Klenk H.-P."/>
        </authorList>
    </citation>
    <scope>NUCLEOTIDE SEQUENCE</scope>
    <source>
        <strain evidence="5">DSM 45354</strain>
    </source>
</reference>
<evidence type="ECO:0000259" key="4">
    <source>
        <dbReference type="PROSITE" id="PS50173"/>
    </source>
</evidence>
<dbReference type="InterPro" id="IPR043128">
    <property type="entry name" value="Rev_trsase/Diguanyl_cyclase"/>
</dbReference>
<dbReference type="SUPFAM" id="SSF56672">
    <property type="entry name" value="DNA/RNA polymerases"/>
    <property type="match status" value="1"/>
</dbReference>
<evidence type="ECO:0000256" key="1">
    <source>
        <dbReference type="ARBA" id="ARBA00010945"/>
    </source>
</evidence>
<dbReference type="Pfam" id="PF00817">
    <property type="entry name" value="IMS"/>
    <property type="match status" value="1"/>
</dbReference>
<dbReference type="CDD" id="cd03468">
    <property type="entry name" value="PolY_like"/>
    <property type="match status" value="1"/>
</dbReference>
<evidence type="ECO:0000313" key="5">
    <source>
        <dbReference type="EMBL" id="MBE1605158.1"/>
    </source>
</evidence>
<keyword evidence="6" id="KW-1185">Reference proteome</keyword>
<accession>A0A927MUN8</accession>
<dbReference type="GO" id="GO:0006281">
    <property type="term" value="P:DNA repair"/>
    <property type="evidence" value="ECO:0007669"/>
    <property type="project" value="InterPro"/>
</dbReference>
<gene>
    <name evidence="5" type="ORF">HEB94_002006</name>
</gene>
<dbReference type="PANTHER" id="PTHR35369">
    <property type="entry name" value="BLR3025 PROTEIN-RELATED"/>
    <property type="match status" value="1"/>
</dbReference>
<dbReference type="AlphaFoldDB" id="A0A927MUN8"/>
<dbReference type="PANTHER" id="PTHR35369:SF2">
    <property type="entry name" value="BLR3025 PROTEIN"/>
    <property type="match status" value="1"/>
</dbReference>
<keyword evidence="2" id="KW-0227">DNA damage</keyword>
<comment type="caution">
    <text evidence="5">The sequence shown here is derived from an EMBL/GenBank/DDBJ whole genome shotgun (WGS) entry which is preliminary data.</text>
</comment>
<dbReference type="InterPro" id="IPR001126">
    <property type="entry name" value="UmuC"/>
</dbReference>
<protein>
    <submittedName>
        <fullName evidence="5">Protein ImuB</fullName>
    </submittedName>
</protein>
<dbReference type="Gene3D" id="3.30.70.270">
    <property type="match status" value="1"/>
</dbReference>